<dbReference type="SUPFAM" id="SSF56925">
    <property type="entry name" value="OMPA-like"/>
    <property type="match status" value="1"/>
</dbReference>
<evidence type="ECO:0008006" key="4">
    <source>
        <dbReference type="Google" id="ProtNLM"/>
    </source>
</evidence>
<dbReference type="Proteomes" id="UP000647339">
    <property type="component" value="Unassembled WGS sequence"/>
</dbReference>
<evidence type="ECO:0000256" key="1">
    <source>
        <dbReference type="SAM" id="SignalP"/>
    </source>
</evidence>
<name>A0ABQ1V6K1_9BACT</name>
<proteinExistence type="predicted"/>
<dbReference type="EMBL" id="BMIU01000015">
    <property type="protein sequence ID" value="GGF39013.1"/>
    <property type="molecule type" value="Genomic_DNA"/>
</dbReference>
<dbReference type="InterPro" id="IPR011250">
    <property type="entry name" value="OMP/PagP_B-barrel"/>
</dbReference>
<comment type="caution">
    <text evidence="2">The sequence shown here is derived from an EMBL/GenBank/DDBJ whole genome shotgun (WGS) entry which is preliminary data.</text>
</comment>
<accession>A0ABQ1V6K1</accession>
<evidence type="ECO:0000313" key="3">
    <source>
        <dbReference type="Proteomes" id="UP000647339"/>
    </source>
</evidence>
<keyword evidence="3" id="KW-1185">Reference proteome</keyword>
<gene>
    <name evidence="2" type="ORF">GCM10011339_29460</name>
</gene>
<protein>
    <recommendedName>
        <fullName evidence="4">Outer membrane protein beta-barrel domain-containing protein</fullName>
    </recommendedName>
</protein>
<feature type="signal peptide" evidence="1">
    <location>
        <begin position="1"/>
        <end position="26"/>
    </location>
</feature>
<organism evidence="2 3">
    <name type="scientific">Echinicola rosea</name>
    <dbReference type="NCBI Taxonomy" id="1807691"/>
    <lineage>
        <taxon>Bacteria</taxon>
        <taxon>Pseudomonadati</taxon>
        <taxon>Bacteroidota</taxon>
        <taxon>Cytophagia</taxon>
        <taxon>Cytophagales</taxon>
        <taxon>Cyclobacteriaceae</taxon>
        <taxon>Echinicola</taxon>
    </lineage>
</organism>
<feature type="chain" id="PRO_5046223599" description="Outer membrane protein beta-barrel domain-containing protein" evidence="1">
    <location>
        <begin position="27"/>
        <end position="231"/>
    </location>
</feature>
<evidence type="ECO:0000313" key="2">
    <source>
        <dbReference type="EMBL" id="GGF39013.1"/>
    </source>
</evidence>
<sequence length="231" mass="26453">MKRKQLMAFLAAILIFQLVTISQTKAQTNQKDIVVRSGFTFSNYSDEFSVWYQSIPDPVNIHQTVYENSTYYFTPGAGKFLGKGYYLGAHAIIGQTNLEREERNENQETVLYSETQLDRLGGGILFRKYFTLSDKVSPFVGFSTNFYREKGTTMGSSGQSVTRKTNYIASEIQVGLNYMIFPRLGLEAYYSPGQFYGEKNDYSDNDYDFEVDFGKNGQEFSFGINYHLVKK</sequence>
<keyword evidence="1" id="KW-0732">Signal</keyword>
<reference evidence="3" key="1">
    <citation type="journal article" date="2019" name="Int. J. Syst. Evol. Microbiol.">
        <title>The Global Catalogue of Microorganisms (GCM) 10K type strain sequencing project: providing services to taxonomists for standard genome sequencing and annotation.</title>
        <authorList>
            <consortium name="The Broad Institute Genomics Platform"/>
            <consortium name="The Broad Institute Genome Sequencing Center for Infectious Disease"/>
            <person name="Wu L."/>
            <person name="Ma J."/>
        </authorList>
    </citation>
    <scope>NUCLEOTIDE SEQUENCE [LARGE SCALE GENOMIC DNA]</scope>
    <source>
        <strain evidence="3">CGMCC 1.15407</strain>
    </source>
</reference>
<dbReference type="RefSeq" id="WP_137403524.1">
    <property type="nucleotide sequence ID" value="NZ_BMIU01000015.1"/>
</dbReference>